<accession>A0A0G0FXD8</accession>
<reference evidence="19 20" key="1">
    <citation type="journal article" date="2015" name="Nature">
        <title>rRNA introns, odd ribosomes, and small enigmatic genomes across a large radiation of phyla.</title>
        <authorList>
            <person name="Brown C.T."/>
            <person name="Hug L.A."/>
            <person name="Thomas B.C."/>
            <person name="Sharon I."/>
            <person name="Castelle C.J."/>
            <person name="Singh A."/>
            <person name="Wilkins M.J."/>
            <person name="Williams K.H."/>
            <person name="Banfield J.F."/>
        </authorList>
    </citation>
    <scope>NUCLEOTIDE SEQUENCE [LARGE SCALE GENOMIC DNA]</scope>
</reference>
<dbReference type="Pfam" id="PF02403">
    <property type="entry name" value="Seryl_tRNA_N"/>
    <property type="match status" value="1"/>
</dbReference>
<dbReference type="PRINTS" id="PR00981">
    <property type="entry name" value="TRNASYNTHSER"/>
</dbReference>
<dbReference type="PANTHER" id="PTHR43697:SF1">
    <property type="entry name" value="SERINE--TRNA LIGASE"/>
    <property type="match status" value="1"/>
</dbReference>
<dbReference type="NCBIfam" id="TIGR00414">
    <property type="entry name" value="serS"/>
    <property type="match status" value="1"/>
</dbReference>
<keyword evidence="17" id="KW-0175">Coiled coil</keyword>
<dbReference type="GO" id="GO:0006434">
    <property type="term" value="P:seryl-tRNA aminoacylation"/>
    <property type="evidence" value="ECO:0007669"/>
    <property type="project" value="UniProtKB-UniRule"/>
</dbReference>
<evidence type="ECO:0000256" key="12">
    <source>
        <dbReference type="ARBA" id="ARBA00047929"/>
    </source>
</evidence>
<evidence type="ECO:0000256" key="2">
    <source>
        <dbReference type="ARBA" id="ARBA00005045"/>
    </source>
</evidence>
<dbReference type="Gene3D" id="3.30.930.10">
    <property type="entry name" value="Bira Bifunctional Protein, Domain 2"/>
    <property type="match status" value="1"/>
</dbReference>
<feature type="binding site" evidence="16">
    <location>
        <begin position="266"/>
        <end position="268"/>
    </location>
    <ligand>
        <name>ATP</name>
        <dbReference type="ChEBI" id="CHEBI:30616"/>
    </ligand>
</feature>
<keyword evidence="8 16" id="KW-0067">ATP-binding</keyword>
<dbReference type="GO" id="GO:0005524">
    <property type="term" value="F:ATP binding"/>
    <property type="evidence" value="ECO:0007669"/>
    <property type="project" value="UniProtKB-KW"/>
</dbReference>
<dbReference type="InterPro" id="IPR045864">
    <property type="entry name" value="aa-tRNA-synth_II/BPL/LPL"/>
</dbReference>
<dbReference type="GO" id="GO:0005737">
    <property type="term" value="C:cytoplasm"/>
    <property type="evidence" value="ECO:0007669"/>
    <property type="project" value="UniProtKB-SubCell"/>
</dbReference>
<dbReference type="Pfam" id="PF00587">
    <property type="entry name" value="tRNA-synt_2b"/>
    <property type="match status" value="1"/>
</dbReference>
<dbReference type="InterPro" id="IPR002314">
    <property type="entry name" value="aa-tRNA-synt_IIb"/>
</dbReference>
<dbReference type="EC" id="6.1.1.11" evidence="4 14"/>
<keyword evidence="7" id="KW-0547">Nucleotide-binding</keyword>
<evidence type="ECO:0000256" key="5">
    <source>
        <dbReference type="ARBA" id="ARBA00022490"/>
    </source>
</evidence>
<keyword evidence="6 19" id="KW-0436">Ligase</keyword>
<keyword evidence="10" id="KW-0030">Aminoacyl-tRNA synthetase</keyword>
<feature type="site" description="Important for serine binding" evidence="15">
    <location>
        <position position="388"/>
    </location>
</feature>
<evidence type="ECO:0000256" key="14">
    <source>
        <dbReference type="NCBIfam" id="TIGR00414"/>
    </source>
</evidence>
<dbReference type="Proteomes" id="UP000034508">
    <property type="component" value="Unassembled WGS sequence"/>
</dbReference>
<evidence type="ECO:0000256" key="17">
    <source>
        <dbReference type="SAM" id="Coils"/>
    </source>
</evidence>
<feature type="binding site" evidence="15">
    <location>
        <position position="289"/>
    </location>
    <ligand>
        <name>L-serine</name>
        <dbReference type="ChEBI" id="CHEBI:33384"/>
    </ligand>
</feature>
<protein>
    <recommendedName>
        <fullName evidence="11 14">Serine--tRNA ligase</fullName>
        <ecNumber evidence="4 14">6.1.1.11</ecNumber>
    </recommendedName>
</protein>
<comment type="pathway">
    <text evidence="2">Aminoacyl-tRNA biosynthesis; selenocysteinyl-tRNA(Sec) biosynthesis; L-seryl-tRNA(Sec) from L-serine and tRNA(Sec): step 1/1.</text>
</comment>
<evidence type="ECO:0000256" key="4">
    <source>
        <dbReference type="ARBA" id="ARBA00012840"/>
    </source>
</evidence>
<evidence type="ECO:0000256" key="15">
    <source>
        <dbReference type="PIRSR" id="PIRSR001529-1"/>
    </source>
</evidence>
<dbReference type="PANTHER" id="PTHR43697">
    <property type="entry name" value="SERYL-TRNA SYNTHETASE"/>
    <property type="match status" value="1"/>
</dbReference>
<comment type="subcellular location">
    <subcellularLocation>
        <location evidence="1">Cytoplasm</location>
    </subcellularLocation>
</comment>
<evidence type="ECO:0000313" key="19">
    <source>
        <dbReference type="EMBL" id="KKQ18530.1"/>
    </source>
</evidence>
<dbReference type="PIRSF" id="PIRSF001529">
    <property type="entry name" value="Ser-tRNA-synth_IIa"/>
    <property type="match status" value="1"/>
</dbReference>
<dbReference type="InterPro" id="IPR006195">
    <property type="entry name" value="aa-tRNA-synth_II"/>
</dbReference>
<keyword evidence="5" id="KW-0963">Cytoplasm</keyword>
<name>A0A0G0FXD8_9BACT</name>
<comment type="catalytic activity">
    <reaction evidence="13">
        <text>tRNA(Ser) + L-serine + ATP = L-seryl-tRNA(Ser) + AMP + diphosphate + H(+)</text>
        <dbReference type="Rhea" id="RHEA:12292"/>
        <dbReference type="Rhea" id="RHEA-COMP:9669"/>
        <dbReference type="Rhea" id="RHEA-COMP:9703"/>
        <dbReference type="ChEBI" id="CHEBI:15378"/>
        <dbReference type="ChEBI" id="CHEBI:30616"/>
        <dbReference type="ChEBI" id="CHEBI:33019"/>
        <dbReference type="ChEBI" id="CHEBI:33384"/>
        <dbReference type="ChEBI" id="CHEBI:78442"/>
        <dbReference type="ChEBI" id="CHEBI:78533"/>
        <dbReference type="ChEBI" id="CHEBI:456215"/>
        <dbReference type="EC" id="6.1.1.11"/>
    </reaction>
</comment>
<dbReference type="PROSITE" id="PS50862">
    <property type="entry name" value="AA_TRNA_LIGASE_II"/>
    <property type="match status" value="1"/>
</dbReference>
<dbReference type="SUPFAM" id="SSF55681">
    <property type="entry name" value="Class II aaRS and biotin synthetases"/>
    <property type="match status" value="1"/>
</dbReference>
<dbReference type="InterPro" id="IPR010978">
    <property type="entry name" value="tRNA-bd_arm"/>
</dbReference>
<dbReference type="PATRIC" id="fig|1618331.3.peg.343"/>
<evidence type="ECO:0000256" key="10">
    <source>
        <dbReference type="ARBA" id="ARBA00023146"/>
    </source>
</evidence>
<dbReference type="InterPro" id="IPR042103">
    <property type="entry name" value="SerRS_1_N_sf"/>
</dbReference>
<evidence type="ECO:0000259" key="18">
    <source>
        <dbReference type="PROSITE" id="PS50862"/>
    </source>
</evidence>
<evidence type="ECO:0000256" key="13">
    <source>
        <dbReference type="ARBA" id="ARBA00048823"/>
    </source>
</evidence>
<gene>
    <name evidence="19" type="ORF">US31_C0004G0092</name>
</gene>
<feature type="binding site" evidence="16">
    <location>
        <begin position="282"/>
        <end position="285"/>
    </location>
    <ligand>
        <name>ATP</name>
        <dbReference type="ChEBI" id="CHEBI:30616"/>
    </ligand>
</feature>
<evidence type="ECO:0000256" key="8">
    <source>
        <dbReference type="ARBA" id="ARBA00022840"/>
    </source>
</evidence>
<dbReference type="InterPro" id="IPR015866">
    <property type="entry name" value="Ser-tRNA-synth_1_N"/>
</dbReference>
<comment type="catalytic activity">
    <reaction evidence="12">
        <text>tRNA(Sec) + L-serine + ATP = L-seryl-tRNA(Sec) + AMP + diphosphate + H(+)</text>
        <dbReference type="Rhea" id="RHEA:42580"/>
        <dbReference type="Rhea" id="RHEA-COMP:9742"/>
        <dbReference type="Rhea" id="RHEA-COMP:10128"/>
        <dbReference type="ChEBI" id="CHEBI:15378"/>
        <dbReference type="ChEBI" id="CHEBI:30616"/>
        <dbReference type="ChEBI" id="CHEBI:33019"/>
        <dbReference type="ChEBI" id="CHEBI:33384"/>
        <dbReference type="ChEBI" id="CHEBI:78442"/>
        <dbReference type="ChEBI" id="CHEBI:78533"/>
        <dbReference type="ChEBI" id="CHEBI:456215"/>
        <dbReference type="EC" id="6.1.1.11"/>
    </reaction>
</comment>
<feature type="binding site" evidence="15">
    <location>
        <position position="266"/>
    </location>
    <ligand>
        <name>L-serine</name>
        <dbReference type="ChEBI" id="CHEBI:33384"/>
    </ligand>
</feature>
<dbReference type="InterPro" id="IPR002317">
    <property type="entry name" value="Ser-tRNA-ligase_type_1"/>
</dbReference>
<evidence type="ECO:0000256" key="7">
    <source>
        <dbReference type="ARBA" id="ARBA00022741"/>
    </source>
</evidence>
<evidence type="ECO:0000256" key="9">
    <source>
        <dbReference type="ARBA" id="ARBA00022917"/>
    </source>
</evidence>
<evidence type="ECO:0000256" key="16">
    <source>
        <dbReference type="PIRSR" id="PIRSR001529-2"/>
    </source>
</evidence>
<evidence type="ECO:0000313" key="20">
    <source>
        <dbReference type="Proteomes" id="UP000034508"/>
    </source>
</evidence>
<dbReference type="GO" id="GO:0004828">
    <property type="term" value="F:serine-tRNA ligase activity"/>
    <property type="evidence" value="ECO:0007669"/>
    <property type="project" value="UniProtKB-UniRule"/>
</dbReference>
<feature type="domain" description="Aminoacyl-transfer RNA synthetases class-II family profile" evidence="18">
    <location>
        <begin position="176"/>
        <end position="413"/>
    </location>
</feature>
<keyword evidence="9" id="KW-0648">Protein biosynthesis</keyword>
<organism evidence="19 20">
    <name type="scientific">Berkelbacteria bacterium GW2011_GWA1_36_9</name>
    <dbReference type="NCBI Taxonomy" id="1618331"/>
    <lineage>
        <taxon>Bacteria</taxon>
        <taxon>Candidatus Berkelbacteria</taxon>
    </lineage>
</organism>
<dbReference type="EMBL" id="LBSM01000004">
    <property type="protein sequence ID" value="KKQ18530.1"/>
    <property type="molecule type" value="Genomic_DNA"/>
</dbReference>
<evidence type="ECO:0000256" key="1">
    <source>
        <dbReference type="ARBA" id="ARBA00004496"/>
    </source>
</evidence>
<feature type="coiled-coil region" evidence="17">
    <location>
        <begin position="30"/>
        <end position="57"/>
    </location>
</feature>
<comment type="caution">
    <text evidence="19">The sequence shown here is derived from an EMBL/GenBank/DDBJ whole genome shotgun (WGS) entry which is preliminary data.</text>
</comment>
<evidence type="ECO:0000256" key="3">
    <source>
        <dbReference type="ARBA" id="ARBA00010728"/>
    </source>
</evidence>
<evidence type="ECO:0000256" key="11">
    <source>
        <dbReference type="ARBA" id="ARBA00039158"/>
    </source>
</evidence>
<evidence type="ECO:0000256" key="6">
    <source>
        <dbReference type="ARBA" id="ARBA00022598"/>
    </source>
</evidence>
<dbReference type="Gene3D" id="1.10.287.40">
    <property type="entry name" value="Serine-tRNA synthetase, tRNA binding domain"/>
    <property type="match status" value="1"/>
</dbReference>
<proteinExistence type="inferred from homology"/>
<dbReference type="AlphaFoldDB" id="A0A0G0FXD8"/>
<dbReference type="SUPFAM" id="SSF46589">
    <property type="entry name" value="tRNA-binding arm"/>
    <property type="match status" value="1"/>
</dbReference>
<comment type="similarity">
    <text evidence="3">Belongs to the class-II aminoacyl-tRNA synthetase family. Type-1 seryl-tRNA synthetase subfamily.</text>
</comment>
<sequence length="429" mass="49767">MLDINFIRENVDLVKQAVINKNFDIDIDALLDLDKKRREMVAEIEKLREQRNIISKEKNIEKGREIKEKLDGLEPRLREIDKQLYNLMILVPNVPLSDVLVGKNESENKPIRKWGEPRQFDFPIKDHIELGNLLDLIDTETAAKITGSRFTYLKNEAVMLQFAIIQFTFEILQNKEIIRKLAQQIDANLSDKIFIPVLPPVMIKPEPYTRMARLDKNQAEERYYLPSDDLYLIGSAEHTLGPMYMDQTLDESMFPLRYVGYSTSFRREAGSYGKDVKGILRVHQFDKIEIESFTLPENGAKEQELIVAIQEYLMQSLGLPYQVVAICTGDMGGPDARQFDIETWMPGQDRYRETHTSDYMTDYQSRRLNTKVKRKDGKSEFVHMNDATAFAIGRILIAILENFQQKDGSVKIPEVLQKYTGFSEIKLRK</sequence>